<dbReference type="EMBL" id="JABWAD010000061">
    <property type="protein sequence ID" value="KAF6062674.1"/>
    <property type="molecule type" value="Genomic_DNA"/>
</dbReference>
<name>A0A8H6F0V7_CANAX</name>
<feature type="region of interest" description="Disordered" evidence="1">
    <location>
        <begin position="221"/>
        <end position="253"/>
    </location>
</feature>
<feature type="compositionally biased region" description="Acidic residues" evidence="1">
    <location>
        <begin position="307"/>
        <end position="326"/>
    </location>
</feature>
<evidence type="ECO:0000256" key="1">
    <source>
        <dbReference type="SAM" id="MobiDB-lite"/>
    </source>
</evidence>
<feature type="compositionally biased region" description="Low complexity" evidence="1">
    <location>
        <begin position="107"/>
        <end position="125"/>
    </location>
</feature>
<sequence>MKIWLRLLSFKIPESILDELQNDNDKVNLFNNLYSIQSSIIWIIVNLTWKYSRFGYNVHDYSKYDVYQNVDGSRFPTSSNHRIYIDEDDDQGEDVIMDDPSDMPEPQQRQQQDTTSSSARISSSRGNEKRKLEGQTNTHESSVYERAKHLDEMGFTQVIKQLIKYYTDQANDNLFNKSSPDESRMENVSVLSTVLFGKGHDILEKLDTALRQITALLNTKTNNNNKRGRDIGVSGVDGHPNNNNDNNNDNSGYMNRELRLQIDGDNVSIIKKYSDEDIERRANQRHQERERRDNDRYQISQRREAIDSEDNDDDDDDDDEEMEVDQDQQQAGGGAGGDDDDGDFDYAVEANYEDRDDSESEASDEIPDEYWIM</sequence>
<organism evidence="2 3">
    <name type="scientific">Candida albicans</name>
    <name type="common">Yeast</name>
    <dbReference type="NCBI Taxonomy" id="5476"/>
    <lineage>
        <taxon>Eukaryota</taxon>
        <taxon>Fungi</taxon>
        <taxon>Dikarya</taxon>
        <taxon>Ascomycota</taxon>
        <taxon>Saccharomycotina</taxon>
        <taxon>Pichiomycetes</taxon>
        <taxon>Debaryomycetaceae</taxon>
        <taxon>Candida/Lodderomyces clade</taxon>
        <taxon>Candida</taxon>
    </lineage>
</organism>
<comment type="caution">
    <text evidence="2">The sequence shown here is derived from an EMBL/GenBank/DDBJ whole genome shotgun (WGS) entry which is preliminary data.</text>
</comment>
<evidence type="ECO:0000313" key="2">
    <source>
        <dbReference type="EMBL" id="KAF6062674.1"/>
    </source>
</evidence>
<reference evidence="2 3" key="1">
    <citation type="submission" date="2020-03" db="EMBL/GenBank/DDBJ databases">
        <title>FDA dAtabase for Regulatory Grade micrObial Sequences (FDA-ARGOS): Supporting development and validation of Infectious Disease Dx tests.</title>
        <authorList>
            <person name="Campos J."/>
            <person name="Goldberg B."/>
            <person name="Tallon L."/>
            <person name="Sadzewicz L."/>
            <person name="Vavikolanu K."/>
            <person name="Mehta A."/>
            <person name="Aluvathingal J."/>
            <person name="Nadendla S."/>
            <person name="Nandy P."/>
            <person name="Geyer C."/>
            <person name="Yan Y."/>
            <person name="Sichtig H."/>
        </authorList>
    </citation>
    <scope>NUCLEOTIDE SEQUENCE [LARGE SCALE GENOMIC DNA]</scope>
    <source>
        <strain evidence="2 3">FDAARGOS_656</strain>
    </source>
</reference>
<feature type="region of interest" description="Disordered" evidence="1">
    <location>
        <begin position="78"/>
        <end position="142"/>
    </location>
</feature>
<feature type="compositionally biased region" description="Acidic residues" evidence="1">
    <location>
        <begin position="86"/>
        <end position="102"/>
    </location>
</feature>
<feature type="compositionally biased region" description="Low complexity" evidence="1">
    <location>
        <begin position="241"/>
        <end position="250"/>
    </location>
</feature>
<feature type="compositionally biased region" description="Basic and acidic residues" evidence="1">
    <location>
        <begin position="279"/>
        <end position="306"/>
    </location>
</feature>
<dbReference type="Proteomes" id="UP000536275">
    <property type="component" value="Unassembled WGS sequence"/>
</dbReference>
<evidence type="ECO:0000313" key="3">
    <source>
        <dbReference type="Proteomes" id="UP000536275"/>
    </source>
</evidence>
<gene>
    <name evidence="2" type="ORF">FOB64_005734</name>
</gene>
<accession>A0A8H6F0V7</accession>
<protein>
    <submittedName>
        <fullName evidence="2">Uncharacterized protein</fullName>
    </submittedName>
</protein>
<feature type="compositionally biased region" description="Acidic residues" evidence="1">
    <location>
        <begin position="337"/>
        <end position="346"/>
    </location>
</feature>
<feature type="region of interest" description="Disordered" evidence="1">
    <location>
        <begin position="279"/>
        <end position="373"/>
    </location>
</feature>
<proteinExistence type="predicted"/>
<dbReference type="AlphaFoldDB" id="A0A8H6F0V7"/>
<feature type="compositionally biased region" description="Acidic residues" evidence="1">
    <location>
        <begin position="354"/>
        <end position="373"/>
    </location>
</feature>